<keyword evidence="4" id="KW-1185">Reference proteome</keyword>
<protein>
    <submittedName>
        <fullName evidence="2">Uncharacterized protein</fullName>
    </submittedName>
</protein>
<feature type="region of interest" description="Disordered" evidence="1">
    <location>
        <begin position="1426"/>
        <end position="1455"/>
    </location>
</feature>
<reference evidence="3" key="4">
    <citation type="journal article" date="2015" name="PLoS ONE">
        <title>Comprehensive Evaluation of Toxoplasma gondii VEG and Neospora caninum LIV Genomes with Tachyzoite Stage Transcriptome and Proteome Defines Novel Transcript Features.</title>
        <authorList>
            <person name="Ramaprasad A."/>
            <person name="Mourier T."/>
            <person name="Naeem R."/>
            <person name="Malas T.B."/>
            <person name="Moussa E."/>
            <person name="Panigrahi A."/>
            <person name="Vermont S.J."/>
            <person name="Otto T.D."/>
            <person name="Wastling J."/>
            <person name="Pain A."/>
        </authorList>
    </citation>
    <scope>NUCLEOTIDE SEQUENCE</scope>
    <source>
        <strain evidence="3">Liverpool</strain>
    </source>
</reference>
<reference evidence="4" key="3">
    <citation type="journal article" date="2012" name="PLoS Pathog.">
        <title>Comparative genomics of the apicomplexan parasites Toxoplasma gondii and Neospora caninum: Coccidia differing in host range and transmission strategy.</title>
        <authorList>
            <person name="Reid A.J."/>
            <person name="Vermont S.J."/>
            <person name="Cotton J.A."/>
            <person name="Harris D."/>
            <person name="Hill-Cawthorne G.A."/>
            <person name="Konen-Waisman S."/>
            <person name="Latham S.M."/>
            <person name="Mourier T."/>
            <person name="Norton R."/>
            <person name="Quail M.A."/>
            <person name="Sanders M."/>
            <person name="Shanmugam D."/>
            <person name="Sohal A."/>
            <person name="Wasmuth J.D."/>
            <person name="Brunk B."/>
            <person name="Grigg M.E."/>
            <person name="Howard J.C."/>
            <person name="Parkinson J."/>
            <person name="Roos D.S."/>
            <person name="Trees A.J."/>
            <person name="Berriman M."/>
            <person name="Pain A."/>
            <person name="Wastling J.M."/>
        </authorList>
    </citation>
    <scope>NUCLEOTIDE SEQUENCE [LARGE SCALE GENOMIC DNA]</scope>
    <source>
        <strain evidence="4">Liverpool</strain>
    </source>
</reference>
<feature type="region of interest" description="Disordered" evidence="1">
    <location>
        <begin position="495"/>
        <end position="537"/>
    </location>
</feature>
<dbReference type="OMA" id="WACGKLR"/>
<sequence length="1631" mass="173691">MRRVRILWMSAARRSVEGTCRTTLDTSRPSVPTRDCRRLSSLAACHAASQADEVHASGSEDARRFYQAALSPAPRKADGRFTGECAFEAHARPSMRQGRICVGSEGEDRRGPSALETRGGRSLPHLAHAENEAGVCVPTATRGRQRGTRIRLRQLDFHSAVRRSRSVEGVLEICAQFLREIKDELGDCCARDASRHAKRPRCSRTTRQLRDQLSGDPSNPTPDAVKAVETPSCPRPDVSDSASPREAAGERRPSSERRSDVCQLLPLSDSSPCSHTDASRDAKAFVARTARFPFSPHRLSVADPASAPSSPCVSSHVSPGFLGPTVCPHVAADLGWINSAHVLHRLALLHADASESSRRKAVPNASTQQTRGSRAGQESRRARVGSRDDNEVVDSPEKLQRGGVAGSPSGVEGSGVQAASEPGAAGLSATRSGDTKAAEDLLRDTRFLSVLGCVLHHLRQVHEALLESENCPSARGIREENAVSNLQSVNLGRPVSWRPNIRSPHAHPPPGPVPLRDGESPGDRQHGPHALPKTGTAYKESSPVWSAFSRACAAIGDQIFVKDSVQVVTPLVRVSLPSSHSRRDEASPRAAPSGEGSSGTCPRVLLANLPIPHALHGAASTAGKADDPAVLAAEATASAPRAAVAAEPGCARFPPPRALANAQQLRERVHCDAAPCEQTRGEGGWLPARPGSVARDGSGKTETRGPTAAQLRFIASLCWACGKLRLPGALGAHSVELHSSTGTARSGALPAFSGMSAAGSNGNAPSAKDGDASRSGLEPSSSTTGRRRPVPRAEPSESGGSASSPGVQPGPSGCTRPLASDGARPVAAAPALDKQQADLMVGRRLCSEMFCLLENCVVRCLPFFRPRELSLGLWGVAQCHAATAGPSGPEDGRGRGTTRVRENFWRQAVEGIRRRLPELPLRELAMLAQTCCTVGYRNEALMGAVADAMLRCLPREWEQSRGRPTSSRSHKTGRPLAASEPCRARQQAAAWGRLPKGVSGASTEIVDVDTRHVRQREDILGGPNGAQKHTPSRSGEADVGPLDDAAATTLGANVSVLLQSFAALAVPVPNSFRAVAALLLDDRDSMAETVDGDVRRTSPGPAELAPRRQITHGVQKSAEREGRGDLAPPPAAPTRDVSGVARSCANSHLSSPHSLGPFLASLEPSHVTSLAWAFSAFLAGSARGNAVGRAQRCGARADLGGCEGAAHRTSLVKQSRDDSADEAHCRVVSEAKESLTALSVAPFGCASGRDATHERPFSLSLQNGRRGEQQLFSELSSYLASHAHCYGRRYSTAEKVQLCWALALQDIYMPTFLCSALTALERASRRPKGMRIRSAVGRFPLPADRGAGVGESGVSKSTVSRGENLNACTPEGPCSTPFSRLLDVEPLDDSLLPHKLQTQLYLSTLCFLTRGDTSLVFGSARDWGRHSPVNEGVSSQSDAGFERQSQLPRPATDVAHTVNESRSCSAFHQGAIEKIVPPVEKLGQVRTGKSKDLSVTRPRCGLARALERARVKQISLPTAFFRCRAALDTHPDRTPHYVVSPLHIKVLIELRKILHTREEIREQPTCILLEGVFAPQSVVGKLAEKHKEKETPGASVRKKAAATWDIVPEYRDSSGIWVDIVARPRAPESSA</sequence>
<feature type="region of interest" description="Disordered" evidence="1">
    <location>
        <begin position="1002"/>
        <end position="1042"/>
    </location>
</feature>
<evidence type="ECO:0000313" key="4">
    <source>
        <dbReference type="Proteomes" id="UP000007494"/>
    </source>
</evidence>
<feature type="compositionally biased region" description="Polar residues" evidence="1">
    <location>
        <begin position="1432"/>
        <end position="1447"/>
    </location>
</feature>
<feature type="compositionally biased region" description="Low complexity" evidence="1">
    <location>
        <begin position="796"/>
        <end position="806"/>
    </location>
</feature>
<feature type="region of interest" description="Disordered" evidence="1">
    <location>
        <begin position="756"/>
        <end position="827"/>
    </location>
</feature>
<feature type="region of interest" description="Disordered" evidence="1">
    <location>
        <begin position="1090"/>
        <end position="1139"/>
    </location>
</feature>
<gene>
    <name evidence="3" type="ORF">BN1204_062240</name>
    <name evidence="2" type="ORF">NCLIV_062240</name>
</gene>
<feature type="compositionally biased region" description="Low complexity" evidence="1">
    <location>
        <begin position="756"/>
        <end position="767"/>
    </location>
</feature>
<evidence type="ECO:0000313" key="2">
    <source>
        <dbReference type="EMBL" id="CBZ55798.1"/>
    </source>
</evidence>
<dbReference type="VEuPathDB" id="ToxoDB:NCLIV_062240"/>
<evidence type="ECO:0000256" key="1">
    <source>
        <dbReference type="SAM" id="MobiDB-lite"/>
    </source>
</evidence>
<dbReference type="eggNOG" id="ENOG502QYWG">
    <property type="taxonomic scope" value="Eukaryota"/>
</dbReference>
<dbReference type="OrthoDB" id="330558at2759"/>
<dbReference type="Proteomes" id="UP000007494">
    <property type="component" value="Chromosome XII"/>
</dbReference>
<feature type="region of interest" description="Disordered" evidence="1">
    <location>
        <begin position="678"/>
        <end position="705"/>
    </location>
</feature>
<feature type="region of interest" description="Disordered" evidence="1">
    <location>
        <begin position="197"/>
        <end position="260"/>
    </location>
</feature>
<feature type="region of interest" description="Disordered" evidence="1">
    <location>
        <begin position="354"/>
        <end position="433"/>
    </location>
</feature>
<dbReference type="RefSeq" id="XP_003885824.1">
    <property type="nucleotide sequence ID" value="XM_003885775.1"/>
</dbReference>
<reference evidence="2" key="1">
    <citation type="submission" date="2011-02" db="EMBL/GenBank/DDBJ databases">
        <authorList>
            <person name="Aslett M."/>
        </authorList>
    </citation>
    <scope>NUCLEOTIDE SEQUENCE</scope>
    <source>
        <strain evidence="2">Liverpool</strain>
    </source>
</reference>
<feature type="compositionally biased region" description="Basic and acidic residues" evidence="1">
    <location>
        <begin position="1008"/>
        <end position="1019"/>
    </location>
</feature>
<dbReference type="GeneID" id="13441229"/>
<feature type="compositionally biased region" description="Basic and acidic residues" evidence="1">
    <location>
        <begin position="247"/>
        <end position="260"/>
    </location>
</feature>
<accession>F0VQ01</accession>
<feature type="compositionally biased region" description="Basic and acidic residues" evidence="1">
    <location>
        <begin position="516"/>
        <end position="526"/>
    </location>
</feature>
<dbReference type="InParanoid" id="F0VQ01"/>
<proteinExistence type="predicted"/>
<reference evidence="2" key="2">
    <citation type="submission" date="2011-03" db="EMBL/GenBank/DDBJ databases">
        <title>Comparative genomics and transcriptomics of Neospora caninum and Toxoplasma gondii.</title>
        <authorList>
            <person name="Reid A.J."/>
            <person name="Sohal A."/>
            <person name="Harris D."/>
            <person name="Quail M."/>
            <person name="Sanders M."/>
            <person name="Berriman M."/>
            <person name="Wastling J.M."/>
            <person name="Pain A."/>
        </authorList>
    </citation>
    <scope>NUCLEOTIDE SEQUENCE</scope>
    <source>
        <strain evidence="2">Liverpool</strain>
    </source>
</reference>
<feature type="region of interest" description="Disordered" evidence="1">
    <location>
        <begin position="958"/>
        <end position="982"/>
    </location>
</feature>
<dbReference type="EMBL" id="FR823393">
    <property type="protein sequence ID" value="CBZ55798.1"/>
    <property type="molecule type" value="Genomic_DNA"/>
</dbReference>
<name>F0VQ01_NEOCL</name>
<feature type="region of interest" description="Disordered" evidence="1">
    <location>
        <begin position="576"/>
        <end position="601"/>
    </location>
</feature>
<dbReference type="EMBL" id="LN714487">
    <property type="protein sequence ID" value="CEL70540.1"/>
    <property type="molecule type" value="Genomic_DNA"/>
</dbReference>
<feature type="compositionally biased region" description="Basic and acidic residues" evidence="1">
    <location>
        <begin position="377"/>
        <end position="400"/>
    </location>
</feature>
<evidence type="ECO:0000313" key="3">
    <source>
        <dbReference type="EMBL" id="CEL70540.1"/>
    </source>
</evidence>
<organism evidence="2 4">
    <name type="scientific">Neospora caninum (strain Liverpool)</name>
    <dbReference type="NCBI Taxonomy" id="572307"/>
    <lineage>
        <taxon>Eukaryota</taxon>
        <taxon>Sar</taxon>
        <taxon>Alveolata</taxon>
        <taxon>Apicomplexa</taxon>
        <taxon>Conoidasida</taxon>
        <taxon>Coccidia</taxon>
        <taxon>Eucoccidiorida</taxon>
        <taxon>Eimeriorina</taxon>
        <taxon>Sarcocystidae</taxon>
        <taxon>Neospora</taxon>
    </lineage>
</organism>